<dbReference type="GO" id="GO:0004523">
    <property type="term" value="F:RNA-DNA hybrid ribonuclease activity"/>
    <property type="evidence" value="ECO:0007669"/>
    <property type="project" value="UniProtKB-EC"/>
</dbReference>
<dbReference type="Gene3D" id="3.30.420.10">
    <property type="entry name" value="Ribonuclease H-like superfamily/Ribonuclease H"/>
    <property type="match status" value="1"/>
</dbReference>
<dbReference type="FunFam" id="3.30.420.10:FF:000076">
    <property type="entry name" value="RBR-type E3 ubiquitin transferase"/>
    <property type="match status" value="1"/>
</dbReference>
<dbReference type="PANTHER" id="PTHR47723">
    <property type="entry name" value="OS05G0353850 PROTEIN"/>
    <property type="match status" value="1"/>
</dbReference>
<dbReference type="InterPro" id="IPR053151">
    <property type="entry name" value="RNase_H-like"/>
</dbReference>
<sequence>MKKIQFDGAAIPNPGKMGIGVVLIEDKRVIAKISKKLPDNGTNNIAEYTALLTGLTKALELGWKQVIIEGDSKLVINQVKGARKINKAHLKRLHAQVIKELSKFDSYALNWIPRNKNSVADELASKALRHKADGYHRAETKTKEATKDETKTKIETKCPKCNGDCIFKWQEFNDGSRHIRQECPVHGFIRYTPKIVLCPVLFYPCNGLNGVLCQIL</sequence>
<dbReference type="EMBL" id="MT631676">
    <property type="protein sequence ID" value="QNO57004.1"/>
    <property type="molecule type" value="Genomic_DNA"/>
</dbReference>
<keyword evidence="2" id="KW-0378">Hydrolase</keyword>
<dbReference type="SUPFAM" id="SSF53098">
    <property type="entry name" value="Ribonuclease H-like"/>
    <property type="match status" value="1"/>
</dbReference>
<protein>
    <submittedName>
        <fullName evidence="2">Ribonuclease H</fullName>
        <ecNumber evidence="2">3.1.26.4</ecNumber>
    </submittedName>
</protein>
<dbReference type="PANTHER" id="PTHR47723:SF19">
    <property type="entry name" value="POLYNUCLEOTIDYL TRANSFERASE, RIBONUCLEASE H-LIKE SUPERFAMILY PROTEIN"/>
    <property type="match status" value="1"/>
</dbReference>
<dbReference type="InterPro" id="IPR002156">
    <property type="entry name" value="RNaseH_domain"/>
</dbReference>
<accession>A0A7G9Z9S0</accession>
<gene>
    <name evidence="2" type="primary">rnhA</name>
    <name evidence="2" type="ORF">PEKJEAHP_00004</name>
</gene>
<organism evidence="2">
    <name type="scientific">Candidatus Methanophaga sp. ANME-1 ERB7</name>
    <dbReference type="NCBI Taxonomy" id="2759913"/>
    <lineage>
        <taxon>Archaea</taxon>
        <taxon>Methanobacteriati</taxon>
        <taxon>Methanobacteriota</taxon>
        <taxon>Stenosarchaea group</taxon>
        <taxon>Methanomicrobia</taxon>
        <taxon>Candidatus Methanophagales</taxon>
        <taxon>Candidatus Methanophagaceae</taxon>
        <taxon>Candidatus Methanophaga</taxon>
    </lineage>
</organism>
<feature type="domain" description="RNase H type-1" evidence="1">
    <location>
        <begin position="1"/>
        <end position="133"/>
    </location>
</feature>
<dbReference type="EC" id="3.1.26.4" evidence="2"/>
<reference evidence="2" key="1">
    <citation type="submission" date="2020-06" db="EMBL/GenBank/DDBJ databases">
        <title>Unique genomic features of the anaerobic methanotrophic archaea.</title>
        <authorList>
            <person name="Chadwick G.L."/>
            <person name="Skennerton C.T."/>
            <person name="Laso-Perez R."/>
            <person name="Leu A.O."/>
            <person name="Speth D.R."/>
            <person name="Yu H."/>
            <person name="Morgan-Lang C."/>
            <person name="Hatzenpichler R."/>
            <person name="Goudeau D."/>
            <person name="Malmstrom R."/>
            <person name="Brazelton W.J."/>
            <person name="Woyke T."/>
            <person name="Hallam S.J."/>
            <person name="Tyson G.W."/>
            <person name="Wegener G."/>
            <person name="Boetius A."/>
            <person name="Orphan V."/>
        </authorList>
    </citation>
    <scope>NUCLEOTIDE SEQUENCE</scope>
</reference>
<dbReference type="GO" id="GO:0003676">
    <property type="term" value="F:nucleic acid binding"/>
    <property type="evidence" value="ECO:0007669"/>
    <property type="project" value="InterPro"/>
</dbReference>
<dbReference type="Pfam" id="PF13456">
    <property type="entry name" value="RVT_3"/>
    <property type="match status" value="1"/>
</dbReference>
<dbReference type="PROSITE" id="PS50879">
    <property type="entry name" value="RNASE_H_1"/>
    <property type="match status" value="1"/>
</dbReference>
<evidence type="ECO:0000259" key="1">
    <source>
        <dbReference type="PROSITE" id="PS50879"/>
    </source>
</evidence>
<proteinExistence type="predicted"/>
<dbReference type="InterPro" id="IPR012337">
    <property type="entry name" value="RNaseH-like_sf"/>
</dbReference>
<name>A0A7G9Z9S0_9EURY</name>
<dbReference type="AlphaFoldDB" id="A0A7G9Z9S0"/>
<evidence type="ECO:0000313" key="2">
    <source>
        <dbReference type="EMBL" id="QNO57004.1"/>
    </source>
</evidence>
<dbReference type="CDD" id="cd09279">
    <property type="entry name" value="RNase_HI_like"/>
    <property type="match status" value="1"/>
</dbReference>
<dbReference type="InterPro" id="IPR036397">
    <property type="entry name" value="RNaseH_sf"/>
</dbReference>